<dbReference type="PATRIC" id="fig|1202724.3.peg.954"/>
<name>A0A0M8MBR0_9FLAO</name>
<accession>A0A0M8MBR0</accession>
<protein>
    <submittedName>
        <fullName evidence="1">Uncharacterized protein</fullName>
    </submittedName>
</protein>
<dbReference type="Proteomes" id="UP000037755">
    <property type="component" value="Unassembled WGS sequence"/>
</dbReference>
<comment type="caution">
    <text evidence="1">The sequence shown here is derived from an EMBL/GenBank/DDBJ whole genome shotgun (WGS) entry which is preliminary data.</text>
</comment>
<evidence type="ECO:0000313" key="1">
    <source>
        <dbReference type="EMBL" id="KOS05394.1"/>
    </source>
</evidence>
<proteinExistence type="predicted"/>
<reference evidence="1 2" key="1">
    <citation type="submission" date="2015-08" db="EMBL/GenBank/DDBJ databases">
        <title>Whole genome sequence of Flavobacterium akiainvivens IK-1T, from decaying Wikstroemia oahuensis, an endemic Hawaiian shrub.</title>
        <authorList>
            <person name="Wan X."/>
            <person name="Hou S."/>
            <person name="Saito J."/>
            <person name="Donachie S."/>
        </authorList>
    </citation>
    <scope>NUCLEOTIDE SEQUENCE [LARGE SCALE GENOMIC DNA]</scope>
    <source>
        <strain evidence="1 2">IK-1</strain>
    </source>
</reference>
<evidence type="ECO:0000313" key="2">
    <source>
        <dbReference type="Proteomes" id="UP000037755"/>
    </source>
</evidence>
<organism evidence="1 2">
    <name type="scientific">Flavobacterium akiainvivens</name>
    <dbReference type="NCBI Taxonomy" id="1202724"/>
    <lineage>
        <taxon>Bacteria</taxon>
        <taxon>Pseudomonadati</taxon>
        <taxon>Bacteroidota</taxon>
        <taxon>Flavobacteriia</taxon>
        <taxon>Flavobacteriales</taxon>
        <taxon>Flavobacteriaceae</taxon>
        <taxon>Flavobacterium</taxon>
    </lineage>
</organism>
<dbReference type="AlphaFoldDB" id="A0A0M8MBR0"/>
<dbReference type="EMBL" id="LIYD01000005">
    <property type="protein sequence ID" value="KOS05394.1"/>
    <property type="molecule type" value="Genomic_DNA"/>
</dbReference>
<sequence length="78" mass="8864">MNGQGIEECARLGGPDIIPYFTHSESINQCMLHNYGLVIEKLKAALPNIQENHDFANQAVSDFYIGKSHWKMDKRDIT</sequence>
<keyword evidence="2" id="KW-1185">Reference proteome</keyword>
<gene>
    <name evidence="1" type="ORF">AM493_04610</name>
</gene>